<dbReference type="Pfam" id="PF01497">
    <property type="entry name" value="Peripla_BP_2"/>
    <property type="match status" value="1"/>
</dbReference>
<dbReference type="InterPro" id="IPR050902">
    <property type="entry name" value="ABC_Transporter_SBP"/>
</dbReference>
<evidence type="ECO:0000313" key="3">
    <source>
        <dbReference type="Proteomes" id="UP000255024"/>
    </source>
</evidence>
<dbReference type="PROSITE" id="PS50983">
    <property type="entry name" value="FE_B12_PBP"/>
    <property type="match status" value="1"/>
</dbReference>
<evidence type="ECO:0000313" key="2">
    <source>
        <dbReference type="EMBL" id="STZ69965.1"/>
    </source>
</evidence>
<sequence length="379" mass="42750">MKKIAFYCLGLTLLLLFTECKDKTAAQVEQSTPQSLITYAKGFTLKAYDGIYVVQTTQPWASAKEQFTYVLKREQAQVPDSLKQYTQIQIPIQTIACTSTTHIPAISTLDEVQSLIGFAGLDYISTESVRQEIDRGHIRELGQNETLNVEVIVDAAPDVFMAFAMDNGNKALHTIEQAGIPVLYNGDWTEQNPLGKAEWIKLFGVLYDKEKEANQFFENIVTDYTAALELVKNAKTKPTVVSGVMYSDVWYLPEGNSWAAVYFKDAKADYLWKDTPGVGSLALSFEQVLEKGQHADFWINPGHYESLSDLAVANPHYKEFEAFKKGNVYSFAPTKGKTGGALFYEWGPLRPDLVVKDLIQIFHPELLPDYQPFFYRQLQ</sequence>
<dbReference type="RefSeq" id="WP_115092564.1">
    <property type="nucleotide sequence ID" value="NZ_CP068107.1"/>
</dbReference>
<protein>
    <submittedName>
        <fullName evidence="2">ABC-type Fe3+-citrate transport system, periplasmic component</fullName>
    </submittedName>
</protein>
<dbReference type="PANTHER" id="PTHR30535">
    <property type="entry name" value="VITAMIN B12-BINDING PROTEIN"/>
    <property type="match status" value="1"/>
</dbReference>
<dbReference type="InterPro" id="IPR002491">
    <property type="entry name" value="ABC_transptr_periplasmic_BD"/>
</dbReference>
<dbReference type="EMBL" id="UGQL01000002">
    <property type="protein sequence ID" value="STZ69965.1"/>
    <property type="molecule type" value="Genomic_DNA"/>
</dbReference>
<gene>
    <name evidence="2" type="ORF">NCTC11179_03490</name>
</gene>
<dbReference type="Gene3D" id="3.40.50.1980">
    <property type="entry name" value="Nitrogenase molybdenum iron protein domain"/>
    <property type="match status" value="2"/>
</dbReference>
<reference evidence="2 3" key="1">
    <citation type="submission" date="2018-06" db="EMBL/GenBank/DDBJ databases">
        <authorList>
            <consortium name="Pathogen Informatics"/>
            <person name="Doyle S."/>
        </authorList>
    </citation>
    <scope>NUCLEOTIDE SEQUENCE [LARGE SCALE GENOMIC DNA]</scope>
    <source>
        <strain evidence="2 3">NCTC11179</strain>
    </source>
</reference>
<dbReference type="SUPFAM" id="SSF53807">
    <property type="entry name" value="Helical backbone' metal receptor"/>
    <property type="match status" value="1"/>
</dbReference>
<evidence type="ECO:0000259" key="1">
    <source>
        <dbReference type="PROSITE" id="PS50983"/>
    </source>
</evidence>
<dbReference type="PANTHER" id="PTHR30535:SF34">
    <property type="entry name" value="MOLYBDATE-BINDING PROTEIN MOLA"/>
    <property type="match status" value="1"/>
</dbReference>
<keyword evidence="3" id="KW-1185">Reference proteome</keyword>
<accession>A0A378U3V4</accession>
<dbReference type="GO" id="GO:0071281">
    <property type="term" value="P:cellular response to iron ion"/>
    <property type="evidence" value="ECO:0007669"/>
    <property type="project" value="TreeGrafter"/>
</dbReference>
<name>A0A378U3V4_MYROD</name>
<dbReference type="Proteomes" id="UP000255024">
    <property type="component" value="Unassembled WGS sequence"/>
</dbReference>
<dbReference type="AlphaFoldDB" id="A0A378U3V4"/>
<proteinExistence type="predicted"/>
<organism evidence="2 3">
    <name type="scientific">Myroides odoratus</name>
    <name type="common">Flavobacterium odoratum</name>
    <dbReference type="NCBI Taxonomy" id="256"/>
    <lineage>
        <taxon>Bacteria</taxon>
        <taxon>Pseudomonadati</taxon>
        <taxon>Bacteroidota</taxon>
        <taxon>Flavobacteriia</taxon>
        <taxon>Flavobacteriales</taxon>
        <taxon>Flavobacteriaceae</taxon>
        <taxon>Myroides</taxon>
    </lineage>
</organism>
<feature type="domain" description="Fe/B12 periplasmic-binding" evidence="1">
    <location>
        <begin position="94"/>
        <end position="366"/>
    </location>
</feature>